<dbReference type="EC" id="5.4.99.12" evidence="1"/>
<keyword evidence="1" id="KW-0413">Isomerase</keyword>
<evidence type="ECO:0000313" key="2">
    <source>
        <dbReference type="Proteomes" id="UP000308886"/>
    </source>
</evidence>
<name>A0AC61QMS8_9BACT</name>
<reference evidence="1" key="1">
    <citation type="submission" date="2019-04" db="EMBL/GenBank/DDBJ databases">
        <title>Microbes associate with the intestines of laboratory mice.</title>
        <authorList>
            <person name="Navarre W."/>
            <person name="Wong E."/>
            <person name="Huang K."/>
            <person name="Tropini C."/>
            <person name="Ng K."/>
            <person name="Yu B."/>
        </authorList>
    </citation>
    <scope>NUCLEOTIDE SEQUENCE</scope>
    <source>
        <strain evidence="1">NM73_A23</strain>
    </source>
</reference>
<dbReference type="Proteomes" id="UP000308886">
    <property type="component" value="Unassembled WGS sequence"/>
</dbReference>
<protein>
    <submittedName>
        <fullName evidence="1">tRNA pseudouridine(38-40) synthase TruA</fullName>
        <ecNumber evidence="1">5.4.99.12</ecNumber>
    </submittedName>
</protein>
<proteinExistence type="predicted"/>
<organism evidence="1 2">
    <name type="scientific">Palleniella muris</name>
    <dbReference type="NCBI Taxonomy" id="3038145"/>
    <lineage>
        <taxon>Bacteria</taxon>
        <taxon>Pseudomonadati</taxon>
        <taxon>Bacteroidota</taxon>
        <taxon>Bacteroidia</taxon>
        <taxon>Bacteroidales</taxon>
        <taxon>Prevotellaceae</taxon>
        <taxon>Palleniella</taxon>
    </lineage>
</organism>
<comment type="caution">
    <text evidence="1">The sequence shown here is derived from an EMBL/GenBank/DDBJ whole genome shotgun (WGS) entry which is preliminary data.</text>
</comment>
<accession>A0AC61QMS8</accession>
<evidence type="ECO:0000313" key="1">
    <source>
        <dbReference type="EMBL" id="TGX80766.1"/>
    </source>
</evidence>
<keyword evidence="2" id="KW-1185">Reference proteome</keyword>
<dbReference type="EMBL" id="SRZC01000022">
    <property type="protein sequence ID" value="TGX80766.1"/>
    <property type="molecule type" value="Genomic_DNA"/>
</dbReference>
<gene>
    <name evidence="1" type="primary">truA</name>
    <name evidence="1" type="ORF">E5358_12050</name>
</gene>
<sequence length="247" mass="28351">MMRYFIFLSYDGTDYHGWQIQPNAISVQGEIERCLSTILRKPTPIVGAGRTDTGVHARMMAAHFETEEAIDHEQVGFRLNRMVPQDIAIHRIVPVADDMHARFSATSRTYHYYIHTHKSPFLRKYSLETHYNLDFDAMNKAGEYLLTVKDFATFCKAGSDVKTTFCDVRTAKWVETSPGEWYFEITADRFLRNMVRAVVGTLVDVGRGKLSLEDFKKAVDAHRRSEARESMPAHALFLENVTYPGME</sequence>